<sequence length="100" mass="10648">MSIITIHSQNLLDISTQESGSIEAVFDHALLNDLSITDQLEVGSSLEAAQSEHANSDITAYYKQRIIKPATGAVVTERISEGAGIGSMEIEGITNVFKVG</sequence>
<reference evidence="2" key="1">
    <citation type="journal article" date="2019" name="Int. J. Syst. Evol. Microbiol.">
        <title>The Global Catalogue of Microorganisms (GCM) 10K type strain sequencing project: providing services to taxonomists for standard genome sequencing and annotation.</title>
        <authorList>
            <consortium name="The Broad Institute Genomics Platform"/>
            <consortium name="The Broad Institute Genome Sequencing Center for Infectious Disease"/>
            <person name="Wu L."/>
            <person name="Ma J."/>
        </authorList>
    </citation>
    <scope>NUCLEOTIDE SEQUENCE [LARGE SCALE GENOMIC DNA]</scope>
    <source>
        <strain evidence="2">KCTC 52127</strain>
    </source>
</reference>
<dbReference type="EMBL" id="JBHULH010000001">
    <property type="protein sequence ID" value="MFD2566070.1"/>
    <property type="molecule type" value="Genomic_DNA"/>
</dbReference>
<name>A0ABW5LMU6_9FLAO</name>
<accession>A0ABW5LMU6</accession>
<proteinExistence type="predicted"/>
<dbReference type="Proteomes" id="UP001597508">
    <property type="component" value="Unassembled WGS sequence"/>
</dbReference>
<keyword evidence="2" id="KW-1185">Reference proteome</keyword>
<protein>
    <submittedName>
        <fullName evidence="1">Uncharacterized protein</fullName>
    </submittedName>
</protein>
<organism evidence="1 2">
    <name type="scientific">Pseudotenacibaculum haliotis</name>
    <dbReference type="NCBI Taxonomy" id="1862138"/>
    <lineage>
        <taxon>Bacteria</taxon>
        <taxon>Pseudomonadati</taxon>
        <taxon>Bacteroidota</taxon>
        <taxon>Flavobacteriia</taxon>
        <taxon>Flavobacteriales</taxon>
        <taxon>Flavobacteriaceae</taxon>
        <taxon>Pseudotenacibaculum</taxon>
    </lineage>
</organism>
<evidence type="ECO:0000313" key="2">
    <source>
        <dbReference type="Proteomes" id="UP001597508"/>
    </source>
</evidence>
<comment type="caution">
    <text evidence="1">The sequence shown here is derived from an EMBL/GenBank/DDBJ whole genome shotgun (WGS) entry which is preliminary data.</text>
</comment>
<gene>
    <name evidence="1" type="ORF">ACFSRZ_01725</name>
</gene>
<dbReference type="RefSeq" id="WP_379664792.1">
    <property type="nucleotide sequence ID" value="NZ_JBHULH010000001.1"/>
</dbReference>
<evidence type="ECO:0000313" key="1">
    <source>
        <dbReference type="EMBL" id="MFD2566070.1"/>
    </source>
</evidence>